<dbReference type="InterPro" id="IPR050121">
    <property type="entry name" value="Cytochrome_P450_monoxygenase"/>
</dbReference>
<dbReference type="PANTHER" id="PTHR24305:SF157">
    <property type="entry name" value="N-ACETYLTRYPTOPHAN 6-HYDROXYLASE IVOC-RELATED"/>
    <property type="match status" value="1"/>
</dbReference>
<dbReference type="STRING" id="341663.Q0CU14"/>
<dbReference type="AlphaFoldDB" id="Q0CU14"/>
<reference evidence="11" key="1">
    <citation type="submission" date="2005-09" db="EMBL/GenBank/DDBJ databases">
        <title>Annotation of the Aspergillus terreus NIH2624 genome.</title>
        <authorList>
            <person name="Birren B.W."/>
            <person name="Lander E.S."/>
            <person name="Galagan J.E."/>
            <person name="Nusbaum C."/>
            <person name="Devon K."/>
            <person name="Henn M."/>
            <person name="Ma L.-J."/>
            <person name="Jaffe D.B."/>
            <person name="Butler J."/>
            <person name="Alvarez P."/>
            <person name="Gnerre S."/>
            <person name="Grabherr M."/>
            <person name="Kleber M."/>
            <person name="Mauceli E.W."/>
            <person name="Brockman W."/>
            <person name="Rounsley S."/>
            <person name="Young S.K."/>
            <person name="LaButti K."/>
            <person name="Pushparaj V."/>
            <person name="DeCaprio D."/>
            <person name="Crawford M."/>
            <person name="Koehrsen M."/>
            <person name="Engels R."/>
            <person name="Montgomery P."/>
            <person name="Pearson M."/>
            <person name="Howarth C."/>
            <person name="Larson L."/>
            <person name="Luoma S."/>
            <person name="White J."/>
            <person name="Alvarado L."/>
            <person name="Kodira C.D."/>
            <person name="Zeng Q."/>
            <person name="Oleary S."/>
            <person name="Yandava C."/>
            <person name="Denning D.W."/>
            <person name="Nierman W.C."/>
            <person name="Milne T."/>
            <person name="Madden K."/>
        </authorList>
    </citation>
    <scope>NUCLEOTIDE SEQUENCE [LARGE SCALE GENOMIC DNA]</scope>
    <source>
        <strain evidence="11">NIH 2624 / FGSC A1156</strain>
    </source>
</reference>
<dbReference type="GeneID" id="4317735"/>
<dbReference type="HOGENOM" id="CLU_001570_14_4_1"/>
<evidence type="ECO:0000256" key="8">
    <source>
        <dbReference type="PIRSR" id="PIRSR602401-1"/>
    </source>
</evidence>
<dbReference type="Proteomes" id="UP000007963">
    <property type="component" value="Unassembled WGS sequence"/>
</dbReference>
<dbReference type="VEuPathDB" id="FungiDB:ATEG_02820"/>
<keyword evidence="3 8" id="KW-0349">Heme</keyword>
<keyword evidence="6 8" id="KW-0408">Iron</keyword>
<dbReference type="GO" id="GO:0004497">
    <property type="term" value="F:monooxygenase activity"/>
    <property type="evidence" value="ECO:0007669"/>
    <property type="project" value="UniProtKB-KW"/>
</dbReference>
<evidence type="ECO:0000256" key="1">
    <source>
        <dbReference type="ARBA" id="ARBA00001971"/>
    </source>
</evidence>
<dbReference type="Gene3D" id="1.10.630.10">
    <property type="entry name" value="Cytochrome P450"/>
    <property type="match status" value="1"/>
</dbReference>
<evidence type="ECO:0000256" key="7">
    <source>
        <dbReference type="ARBA" id="ARBA00023033"/>
    </source>
</evidence>
<dbReference type="OMA" id="YLAHESF"/>
<dbReference type="InterPro" id="IPR002401">
    <property type="entry name" value="Cyt_P450_E_grp-I"/>
</dbReference>
<dbReference type="GO" id="GO:0020037">
    <property type="term" value="F:heme binding"/>
    <property type="evidence" value="ECO:0007669"/>
    <property type="project" value="InterPro"/>
</dbReference>
<feature type="binding site" description="axial binding residue" evidence="8">
    <location>
        <position position="353"/>
    </location>
    <ligand>
        <name>heme</name>
        <dbReference type="ChEBI" id="CHEBI:30413"/>
    </ligand>
    <ligandPart>
        <name>Fe</name>
        <dbReference type="ChEBI" id="CHEBI:18248"/>
    </ligandPart>
</feature>
<dbReference type="PROSITE" id="PS00086">
    <property type="entry name" value="CYTOCHROME_P450"/>
    <property type="match status" value="1"/>
</dbReference>
<dbReference type="PRINTS" id="PR00385">
    <property type="entry name" value="P450"/>
</dbReference>
<dbReference type="OrthoDB" id="3945418at2759"/>
<keyword evidence="4 8" id="KW-0479">Metal-binding</keyword>
<accession>Q0CU14</accession>
<protein>
    <recommendedName>
        <fullName evidence="12">Cytochrome P450</fullName>
    </recommendedName>
</protein>
<keyword evidence="7 9" id="KW-0503">Monooxygenase</keyword>
<dbReference type="SUPFAM" id="SSF48264">
    <property type="entry name" value="Cytochrome P450"/>
    <property type="match status" value="1"/>
</dbReference>
<evidence type="ECO:0000256" key="3">
    <source>
        <dbReference type="ARBA" id="ARBA00022617"/>
    </source>
</evidence>
<comment type="cofactor">
    <cofactor evidence="1 8">
        <name>heme</name>
        <dbReference type="ChEBI" id="CHEBI:30413"/>
    </cofactor>
</comment>
<dbReference type="CDD" id="cd11062">
    <property type="entry name" value="CYP58-like"/>
    <property type="match status" value="1"/>
</dbReference>
<dbReference type="PANTHER" id="PTHR24305">
    <property type="entry name" value="CYTOCHROME P450"/>
    <property type="match status" value="1"/>
</dbReference>
<dbReference type="InterPro" id="IPR036396">
    <property type="entry name" value="Cyt_P450_sf"/>
</dbReference>
<dbReference type="RefSeq" id="XP_001211998.1">
    <property type="nucleotide sequence ID" value="XM_001211998.1"/>
</dbReference>
<evidence type="ECO:0000256" key="4">
    <source>
        <dbReference type="ARBA" id="ARBA00022723"/>
    </source>
</evidence>
<proteinExistence type="inferred from homology"/>
<dbReference type="PRINTS" id="PR00463">
    <property type="entry name" value="EP450I"/>
</dbReference>
<evidence type="ECO:0000313" key="11">
    <source>
        <dbReference type="Proteomes" id="UP000007963"/>
    </source>
</evidence>
<gene>
    <name evidence="10" type="ORF">ATEG_02820</name>
</gene>
<dbReference type="EMBL" id="CH476597">
    <property type="protein sequence ID" value="EAU36094.1"/>
    <property type="molecule type" value="Genomic_DNA"/>
</dbReference>
<evidence type="ECO:0008006" key="12">
    <source>
        <dbReference type="Google" id="ProtNLM"/>
    </source>
</evidence>
<evidence type="ECO:0000256" key="6">
    <source>
        <dbReference type="ARBA" id="ARBA00023004"/>
    </source>
</evidence>
<organism evidence="10 11">
    <name type="scientific">Aspergillus terreus (strain NIH 2624 / FGSC A1156)</name>
    <dbReference type="NCBI Taxonomy" id="341663"/>
    <lineage>
        <taxon>Eukaryota</taxon>
        <taxon>Fungi</taxon>
        <taxon>Dikarya</taxon>
        <taxon>Ascomycota</taxon>
        <taxon>Pezizomycotina</taxon>
        <taxon>Eurotiomycetes</taxon>
        <taxon>Eurotiomycetidae</taxon>
        <taxon>Eurotiales</taxon>
        <taxon>Aspergillaceae</taxon>
        <taxon>Aspergillus</taxon>
        <taxon>Aspergillus subgen. Circumdati</taxon>
    </lineage>
</organism>
<comment type="similarity">
    <text evidence="2 9">Belongs to the cytochrome P450 family.</text>
</comment>
<dbReference type="Pfam" id="PF00067">
    <property type="entry name" value="p450"/>
    <property type="match status" value="2"/>
</dbReference>
<name>Q0CU14_ASPTN</name>
<dbReference type="InterPro" id="IPR001128">
    <property type="entry name" value="Cyt_P450"/>
</dbReference>
<dbReference type="InterPro" id="IPR017972">
    <property type="entry name" value="Cyt_P450_CS"/>
</dbReference>
<evidence type="ECO:0000256" key="5">
    <source>
        <dbReference type="ARBA" id="ARBA00023002"/>
    </source>
</evidence>
<dbReference type="GO" id="GO:0016705">
    <property type="term" value="F:oxidoreductase activity, acting on paired donors, with incorporation or reduction of molecular oxygen"/>
    <property type="evidence" value="ECO:0007669"/>
    <property type="project" value="InterPro"/>
</dbReference>
<dbReference type="eggNOG" id="KOG0158">
    <property type="taxonomic scope" value="Eukaryota"/>
</dbReference>
<evidence type="ECO:0000256" key="9">
    <source>
        <dbReference type="RuleBase" id="RU000461"/>
    </source>
</evidence>
<evidence type="ECO:0000313" key="10">
    <source>
        <dbReference type="EMBL" id="EAU36094.1"/>
    </source>
</evidence>
<evidence type="ECO:0000256" key="2">
    <source>
        <dbReference type="ARBA" id="ARBA00010617"/>
    </source>
</evidence>
<dbReference type="GO" id="GO:0005506">
    <property type="term" value="F:iron ion binding"/>
    <property type="evidence" value="ECO:0007669"/>
    <property type="project" value="InterPro"/>
</dbReference>
<sequence>MGATWHHGHHRFRRSLIKNHFSRQSIEKITTTIRKKAEILCGRLEEASAIARPLNVSDAFAALTSDIIAGYAFDIDLGFLEDPLFRNDVYRSALELDMLCHVLKFFPFLLKPVRWLPSSVTEVLGLQNKSLGSLQEVIDQRIISSLRTTGQSGHAQEKERDSIFTSLCHQEVPPEERTLERLRDESLVLLIAGAEATARALAVFVYYMATGSINVQKLRQELRQVMPTCTSQASWAELEHLPYLVGLFPLPFPRYGNLIGLKSQSGVVNESLRLSFGAIGRLSRIAPTEDLRYKAHPIPRMTPMSSSAYLIHRNADVFPEPDCFRPERWIGAAASGVNLHRYLVAFSRGTRQCIGINLAQCQLYFTIAAVARRFDFELFETTEEDIRVARDYITAFPKDGLFDVKVTVRSRLGD</sequence>
<keyword evidence="5 9" id="KW-0560">Oxidoreductase</keyword>